<dbReference type="GO" id="GO:0015031">
    <property type="term" value="P:protein transport"/>
    <property type="evidence" value="ECO:0007669"/>
    <property type="project" value="UniProtKB-KW"/>
</dbReference>
<dbReference type="SMART" id="SM00176">
    <property type="entry name" value="RAN"/>
    <property type="match status" value="1"/>
</dbReference>
<dbReference type="PROSITE" id="PS51418">
    <property type="entry name" value="RAN"/>
    <property type="match status" value="1"/>
</dbReference>
<organism evidence="5">
    <name type="scientific">Pithovirus LCPAC201</name>
    <dbReference type="NCBI Taxonomy" id="2506591"/>
    <lineage>
        <taxon>Viruses</taxon>
        <taxon>Pithoviruses</taxon>
    </lineage>
</organism>
<evidence type="ECO:0000313" key="5">
    <source>
        <dbReference type="EMBL" id="QBK90994.1"/>
    </source>
</evidence>
<evidence type="ECO:0000256" key="3">
    <source>
        <dbReference type="ARBA" id="ARBA00022927"/>
    </source>
</evidence>
<dbReference type="SUPFAM" id="SSF52540">
    <property type="entry name" value="P-loop containing nucleoside triphosphate hydrolases"/>
    <property type="match status" value="1"/>
</dbReference>
<protein>
    <submittedName>
        <fullName evidence="5">Ras family GTPase</fullName>
    </submittedName>
</protein>
<dbReference type="InterPro" id="IPR002041">
    <property type="entry name" value="Ran_GTPase"/>
</dbReference>
<evidence type="ECO:0000256" key="1">
    <source>
        <dbReference type="ARBA" id="ARBA00022448"/>
    </source>
</evidence>
<sequence length="175" mass="20218">MTTNVTYKIILTGEKGVGKTAFLRRHLTGQFHFDYEPTLEMESHILKFNTNHGPMTLDIQDGGNFDDGCYKSTNAAICMFDLTSPETYRQTKNKVHQLLRILPELPIVICGNKCDIKERKVKSRDITIHHQLESEVGRKFLYYDISAKSNYNFEKPFLFLLRQITGHSNLQFVAK</sequence>
<dbReference type="EMBL" id="MK500506">
    <property type="protein sequence ID" value="QBK90994.1"/>
    <property type="molecule type" value="Genomic_DNA"/>
</dbReference>
<dbReference type="SMART" id="SM00173">
    <property type="entry name" value="RAS"/>
    <property type="match status" value="1"/>
</dbReference>
<dbReference type="InterPro" id="IPR027417">
    <property type="entry name" value="P-loop_NTPase"/>
</dbReference>
<dbReference type="GO" id="GO:0003924">
    <property type="term" value="F:GTPase activity"/>
    <property type="evidence" value="ECO:0007669"/>
    <property type="project" value="InterPro"/>
</dbReference>
<dbReference type="GO" id="GO:0005525">
    <property type="term" value="F:GTP binding"/>
    <property type="evidence" value="ECO:0007669"/>
    <property type="project" value="UniProtKB-KW"/>
</dbReference>
<dbReference type="PANTHER" id="PTHR24071">
    <property type="entry name" value="RAN GTPASE"/>
    <property type="match status" value="1"/>
</dbReference>
<dbReference type="PROSITE" id="PS51419">
    <property type="entry name" value="RAB"/>
    <property type="match status" value="1"/>
</dbReference>
<gene>
    <name evidence="5" type="ORF">LCPAC201_02950</name>
</gene>
<dbReference type="SMART" id="SM00174">
    <property type="entry name" value="RHO"/>
    <property type="match status" value="1"/>
</dbReference>
<name>A0A481Z549_9VIRU</name>
<keyword evidence="4" id="KW-0342">GTP-binding</keyword>
<reference evidence="5" key="1">
    <citation type="journal article" date="2019" name="MBio">
        <title>Virus Genomes from Deep Sea Sediments Expand the Ocean Megavirome and Support Independent Origins of Viral Gigantism.</title>
        <authorList>
            <person name="Backstrom D."/>
            <person name="Yutin N."/>
            <person name="Jorgensen S.L."/>
            <person name="Dharamshi J."/>
            <person name="Homa F."/>
            <person name="Zaremba-Niedwiedzka K."/>
            <person name="Spang A."/>
            <person name="Wolf Y.I."/>
            <person name="Koonin E.V."/>
            <person name="Ettema T.J."/>
        </authorList>
    </citation>
    <scope>NUCLEOTIDE SEQUENCE</scope>
</reference>
<keyword evidence="1" id="KW-0813">Transport</keyword>
<dbReference type="SMART" id="SM00175">
    <property type="entry name" value="RAB"/>
    <property type="match status" value="1"/>
</dbReference>
<keyword evidence="3" id="KW-0653">Protein transport</keyword>
<dbReference type="InterPro" id="IPR001806">
    <property type="entry name" value="Small_GTPase"/>
</dbReference>
<proteinExistence type="predicted"/>
<dbReference type="PRINTS" id="PR00449">
    <property type="entry name" value="RASTRNSFRMNG"/>
</dbReference>
<evidence type="ECO:0000256" key="2">
    <source>
        <dbReference type="ARBA" id="ARBA00022741"/>
    </source>
</evidence>
<dbReference type="PANTHER" id="PTHR24071:SF0">
    <property type="entry name" value="GTP-BINDING NUCLEAR PROTEIN RAN"/>
    <property type="match status" value="1"/>
</dbReference>
<evidence type="ECO:0000256" key="4">
    <source>
        <dbReference type="ARBA" id="ARBA00023134"/>
    </source>
</evidence>
<keyword evidence="2" id="KW-0547">Nucleotide-binding</keyword>
<accession>A0A481Z549</accession>
<dbReference type="Pfam" id="PF00071">
    <property type="entry name" value="Ras"/>
    <property type="match status" value="1"/>
</dbReference>
<dbReference type="Gene3D" id="3.40.50.300">
    <property type="entry name" value="P-loop containing nucleotide triphosphate hydrolases"/>
    <property type="match status" value="1"/>
</dbReference>